<reference evidence="2 3" key="1">
    <citation type="submission" date="2019-11" db="EMBL/GenBank/DDBJ databases">
        <authorList>
            <person name="Cao P."/>
        </authorList>
    </citation>
    <scope>NUCLEOTIDE SEQUENCE [LARGE SCALE GENOMIC DNA]</scope>
    <source>
        <strain evidence="2 3">NEAU-AAG5</strain>
    </source>
</reference>
<dbReference type="AlphaFoldDB" id="A0A7K1L970"/>
<gene>
    <name evidence="2" type="ORF">GNZ18_30840</name>
</gene>
<sequence>MASAAPTASGVDEGSTLWTSERTRHDGGTAADAPPGPAPRGERAGGDPPGVLLSYGPFVRAMRSITR</sequence>
<comment type="caution">
    <text evidence="2">The sequence shown here is derived from an EMBL/GenBank/DDBJ whole genome shotgun (WGS) entry which is preliminary data.</text>
</comment>
<evidence type="ECO:0000313" key="3">
    <source>
        <dbReference type="Proteomes" id="UP000432015"/>
    </source>
</evidence>
<evidence type="ECO:0000313" key="2">
    <source>
        <dbReference type="EMBL" id="MUN40969.1"/>
    </source>
</evidence>
<accession>A0A7K1L970</accession>
<evidence type="ECO:0000256" key="1">
    <source>
        <dbReference type="SAM" id="MobiDB-lite"/>
    </source>
</evidence>
<feature type="region of interest" description="Disordered" evidence="1">
    <location>
        <begin position="1"/>
        <end position="56"/>
    </location>
</feature>
<dbReference type="Proteomes" id="UP000432015">
    <property type="component" value="Unassembled WGS sequence"/>
</dbReference>
<organism evidence="2 3">
    <name type="scientific">Actinomadura litoris</name>
    <dbReference type="NCBI Taxonomy" id="2678616"/>
    <lineage>
        <taxon>Bacteria</taxon>
        <taxon>Bacillati</taxon>
        <taxon>Actinomycetota</taxon>
        <taxon>Actinomycetes</taxon>
        <taxon>Streptosporangiales</taxon>
        <taxon>Thermomonosporaceae</taxon>
        <taxon>Actinomadura</taxon>
    </lineage>
</organism>
<proteinExistence type="predicted"/>
<name>A0A7K1L970_9ACTN</name>
<dbReference type="EMBL" id="WOFH01000012">
    <property type="protein sequence ID" value="MUN40969.1"/>
    <property type="molecule type" value="Genomic_DNA"/>
</dbReference>
<protein>
    <submittedName>
        <fullName evidence="2">Uncharacterized protein</fullName>
    </submittedName>
</protein>
<keyword evidence="3" id="KW-1185">Reference proteome</keyword>
<dbReference type="RefSeq" id="WP_156220112.1">
    <property type="nucleotide sequence ID" value="NZ_WOFH01000012.1"/>
</dbReference>